<proteinExistence type="predicted"/>
<evidence type="ECO:0008006" key="8">
    <source>
        <dbReference type="Google" id="ProtNLM"/>
    </source>
</evidence>
<dbReference type="InterPro" id="IPR015300">
    <property type="entry name" value="DNA-bd_pseudobarrel_sf"/>
</dbReference>
<evidence type="ECO:0000256" key="3">
    <source>
        <dbReference type="ARBA" id="ARBA00023125"/>
    </source>
</evidence>
<name>A0A2K3PIM8_TRIPR</name>
<keyword evidence="2" id="KW-0805">Transcription regulation</keyword>
<dbReference type="GO" id="GO:0003677">
    <property type="term" value="F:DNA binding"/>
    <property type="evidence" value="ECO:0007669"/>
    <property type="project" value="UniProtKB-KW"/>
</dbReference>
<reference evidence="6 7" key="1">
    <citation type="journal article" date="2014" name="Am. J. Bot.">
        <title>Genome assembly and annotation for red clover (Trifolium pratense; Fabaceae).</title>
        <authorList>
            <person name="Istvanek J."/>
            <person name="Jaros M."/>
            <person name="Krenek A."/>
            <person name="Repkova J."/>
        </authorList>
    </citation>
    <scope>NUCLEOTIDE SEQUENCE [LARGE SCALE GENOMIC DNA]</scope>
    <source>
        <strain evidence="7">cv. Tatra</strain>
        <tissue evidence="6">Young leaves</tissue>
    </source>
</reference>
<dbReference type="OrthoDB" id="1424456at2759"/>
<reference evidence="6 7" key="2">
    <citation type="journal article" date="2017" name="Front. Plant Sci.">
        <title>Gene Classification and Mining of Molecular Markers Useful in Red Clover (Trifolium pratense) Breeding.</title>
        <authorList>
            <person name="Istvanek J."/>
            <person name="Dluhosova J."/>
            <person name="Dluhos P."/>
            <person name="Patkova L."/>
            <person name="Nedelnik J."/>
            <person name="Repkova J."/>
        </authorList>
    </citation>
    <scope>NUCLEOTIDE SEQUENCE [LARGE SCALE GENOMIC DNA]</scope>
    <source>
        <strain evidence="7">cv. Tatra</strain>
        <tissue evidence="6">Young leaves</tissue>
    </source>
</reference>
<dbReference type="GO" id="GO:0005634">
    <property type="term" value="C:nucleus"/>
    <property type="evidence" value="ECO:0007669"/>
    <property type="project" value="UniProtKB-SubCell"/>
</dbReference>
<evidence type="ECO:0000256" key="4">
    <source>
        <dbReference type="ARBA" id="ARBA00023163"/>
    </source>
</evidence>
<comment type="caution">
    <text evidence="6">The sequence shown here is derived from an EMBL/GenBank/DDBJ whole genome shotgun (WGS) entry which is preliminary data.</text>
</comment>
<accession>A0A2K3PIM8</accession>
<keyword evidence="4" id="KW-0804">Transcription</keyword>
<protein>
    <recommendedName>
        <fullName evidence="8">TF-B3 domain-containing protein</fullName>
    </recommendedName>
</protein>
<evidence type="ECO:0000313" key="6">
    <source>
        <dbReference type="EMBL" id="PNY15142.1"/>
    </source>
</evidence>
<evidence type="ECO:0000313" key="7">
    <source>
        <dbReference type="Proteomes" id="UP000236291"/>
    </source>
</evidence>
<evidence type="ECO:0000256" key="1">
    <source>
        <dbReference type="ARBA" id="ARBA00004123"/>
    </source>
</evidence>
<keyword evidence="5" id="KW-0539">Nucleus</keyword>
<organism evidence="6 7">
    <name type="scientific">Trifolium pratense</name>
    <name type="common">Red clover</name>
    <dbReference type="NCBI Taxonomy" id="57577"/>
    <lineage>
        <taxon>Eukaryota</taxon>
        <taxon>Viridiplantae</taxon>
        <taxon>Streptophyta</taxon>
        <taxon>Embryophyta</taxon>
        <taxon>Tracheophyta</taxon>
        <taxon>Spermatophyta</taxon>
        <taxon>Magnoliopsida</taxon>
        <taxon>eudicotyledons</taxon>
        <taxon>Gunneridae</taxon>
        <taxon>Pentapetalae</taxon>
        <taxon>rosids</taxon>
        <taxon>fabids</taxon>
        <taxon>Fabales</taxon>
        <taxon>Fabaceae</taxon>
        <taxon>Papilionoideae</taxon>
        <taxon>50 kb inversion clade</taxon>
        <taxon>NPAAA clade</taxon>
        <taxon>Hologalegina</taxon>
        <taxon>IRL clade</taxon>
        <taxon>Trifolieae</taxon>
        <taxon>Trifolium</taxon>
    </lineage>
</organism>
<dbReference type="AlphaFoldDB" id="A0A2K3PIM8"/>
<gene>
    <name evidence="6" type="ORF">L195_g011832</name>
</gene>
<comment type="subcellular location">
    <subcellularLocation>
        <location evidence="1">Nucleus</location>
    </subcellularLocation>
</comment>
<dbReference type="Gene3D" id="2.40.330.10">
    <property type="entry name" value="DNA-binding pseudobarrel domain"/>
    <property type="match status" value="1"/>
</dbReference>
<sequence>MANNDFETTIALQSLRAPMDPFPVTTEERFLHEMRLRYRTYYVECNVNYGAVRLPRMFTEDFGEELCRVAVLVDSNNNQLEVLVDKIDEDVYFTRGWASVRNFYNIRSGAWVVLMYSGFGHFGINIHDRLQCPVPVPTFMPPMNLIIDKIDVSPQFVDDLSEDLHDLSYAHDERFFDLSYEKSLTYFDVTDGYLMLPHHGFGEYAFHRGLTSVKLVDDYGNAWDCSLICGTFPIKHFKVGGQWSRLVAARRLTAGSVVTIGAQPDANNETLYLILDA</sequence>
<dbReference type="SUPFAM" id="SSF101936">
    <property type="entry name" value="DNA-binding pseudobarrel domain"/>
    <property type="match status" value="2"/>
</dbReference>
<keyword evidence="3" id="KW-0238">DNA-binding</keyword>
<dbReference type="EMBL" id="ASHM01007424">
    <property type="protein sequence ID" value="PNY15142.1"/>
    <property type="molecule type" value="Genomic_DNA"/>
</dbReference>
<dbReference type="Proteomes" id="UP000236291">
    <property type="component" value="Unassembled WGS sequence"/>
</dbReference>
<evidence type="ECO:0000256" key="5">
    <source>
        <dbReference type="ARBA" id="ARBA00023242"/>
    </source>
</evidence>
<evidence type="ECO:0000256" key="2">
    <source>
        <dbReference type="ARBA" id="ARBA00023015"/>
    </source>
</evidence>